<gene>
    <name evidence="1" type="ORF">A3H71_02630</name>
</gene>
<evidence type="ECO:0000313" key="1">
    <source>
        <dbReference type="EMBL" id="OHA10534.1"/>
    </source>
</evidence>
<dbReference type="STRING" id="1802283.A3H71_02630"/>
<protein>
    <recommendedName>
        <fullName evidence="3">ASCH domain-containing protein</fullName>
    </recommendedName>
</protein>
<reference evidence="1 2" key="1">
    <citation type="journal article" date="2016" name="Nat. Commun.">
        <title>Thousands of microbial genomes shed light on interconnected biogeochemical processes in an aquifer system.</title>
        <authorList>
            <person name="Anantharaman K."/>
            <person name="Brown C.T."/>
            <person name="Hug L.A."/>
            <person name="Sharon I."/>
            <person name="Castelle C.J."/>
            <person name="Probst A.J."/>
            <person name="Thomas B.C."/>
            <person name="Singh A."/>
            <person name="Wilkins M.J."/>
            <person name="Karaoz U."/>
            <person name="Brodie E.L."/>
            <person name="Williams K.H."/>
            <person name="Hubbard S.S."/>
            <person name="Banfield J.F."/>
        </authorList>
    </citation>
    <scope>NUCLEOTIDE SEQUENCE [LARGE SCALE GENOMIC DNA]</scope>
</reference>
<organism evidence="1 2">
    <name type="scientific">Candidatus Sungbacteria bacterium RIFCSPLOWO2_02_FULL_48_13b</name>
    <dbReference type="NCBI Taxonomy" id="1802283"/>
    <lineage>
        <taxon>Bacteria</taxon>
        <taxon>Candidatus Sungiibacteriota</taxon>
    </lineage>
</organism>
<dbReference type="SUPFAM" id="SSF88697">
    <property type="entry name" value="PUA domain-like"/>
    <property type="match status" value="1"/>
</dbReference>
<proteinExistence type="predicted"/>
<name>A0A1G2LGA4_9BACT</name>
<dbReference type="EMBL" id="MHQV01000026">
    <property type="protein sequence ID" value="OHA10534.1"/>
    <property type="molecule type" value="Genomic_DNA"/>
</dbReference>
<dbReference type="AlphaFoldDB" id="A0A1G2LGA4"/>
<evidence type="ECO:0008006" key="3">
    <source>
        <dbReference type="Google" id="ProtNLM"/>
    </source>
</evidence>
<evidence type="ECO:0000313" key="2">
    <source>
        <dbReference type="Proteomes" id="UP000179052"/>
    </source>
</evidence>
<sequence length="120" mass="14224">MDSKAKKYILRFNQSNADSVYSFETLRRGAKRIETRAATEKYRRIRAGDTLVFVCGENKFERRVKKTSLFRSINAMLRKYRVKDIMPDRFLKKELENAYNSYTGYKDKIKRFGLVAFEIG</sequence>
<comment type="caution">
    <text evidence="1">The sequence shown here is derived from an EMBL/GenBank/DDBJ whole genome shotgun (WGS) entry which is preliminary data.</text>
</comment>
<dbReference type="InterPro" id="IPR015947">
    <property type="entry name" value="PUA-like_sf"/>
</dbReference>
<dbReference type="Proteomes" id="UP000179052">
    <property type="component" value="Unassembled WGS sequence"/>
</dbReference>
<accession>A0A1G2LGA4</accession>
<dbReference type="Gene3D" id="2.30.130.30">
    <property type="entry name" value="Hypothetical protein"/>
    <property type="match status" value="1"/>
</dbReference>